<gene>
    <name evidence="2" type="ORF">Vafri_11924</name>
</gene>
<dbReference type="EMBL" id="BNCO01000025">
    <property type="protein sequence ID" value="GIL56581.1"/>
    <property type="molecule type" value="Genomic_DNA"/>
</dbReference>
<feature type="region of interest" description="Disordered" evidence="1">
    <location>
        <begin position="395"/>
        <end position="420"/>
    </location>
</feature>
<evidence type="ECO:0000313" key="2">
    <source>
        <dbReference type="EMBL" id="GIL56581.1"/>
    </source>
</evidence>
<evidence type="ECO:0000313" key="3">
    <source>
        <dbReference type="Proteomes" id="UP000747399"/>
    </source>
</evidence>
<feature type="region of interest" description="Disordered" evidence="1">
    <location>
        <begin position="480"/>
        <end position="506"/>
    </location>
</feature>
<name>A0A8J4F264_9CHLO</name>
<dbReference type="AlphaFoldDB" id="A0A8J4F264"/>
<comment type="caution">
    <text evidence="2">The sequence shown here is derived from an EMBL/GenBank/DDBJ whole genome shotgun (WGS) entry which is preliminary data.</text>
</comment>
<reference evidence="2" key="1">
    <citation type="journal article" date="2021" name="Proc. Natl. Acad. Sci. U.S.A.">
        <title>Three genomes in the algal genus Volvox reveal the fate of a haploid sex-determining region after a transition to homothallism.</title>
        <authorList>
            <person name="Yamamoto K."/>
            <person name="Hamaji T."/>
            <person name="Kawai-Toyooka H."/>
            <person name="Matsuzaki R."/>
            <person name="Takahashi F."/>
            <person name="Nishimura Y."/>
            <person name="Kawachi M."/>
            <person name="Noguchi H."/>
            <person name="Minakuchi Y."/>
            <person name="Umen J.G."/>
            <person name="Toyoda A."/>
            <person name="Nozaki H."/>
        </authorList>
    </citation>
    <scope>NUCLEOTIDE SEQUENCE</scope>
    <source>
        <strain evidence="2">NIES-3780</strain>
    </source>
</reference>
<proteinExistence type="predicted"/>
<evidence type="ECO:0000256" key="1">
    <source>
        <dbReference type="SAM" id="MobiDB-lite"/>
    </source>
</evidence>
<keyword evidence="3" id="KW-1185">Reference proteome</keyword>
<feature type="compositionally biased region" description="Low complexity" evidence="1">
    <location>
        <begin position="542"/>
        <end position="554"/>
    </location>
</feature>
<accession>A0A8J4F264</accession>
<organism evidence="2 3">
    <name type="scientific">Volvox africanus</name>
    <dbReference type="NCBI Taxonomy" id="51714"/>
    <lineage>
        <taxon>Eukaryota</taxon>
        <taxon>Viridiplantae</taxon>
        <taxon>Chlorophyta</taxon>
        <taxon>core chlorophytes</taxon>
        <taxon>Chlorophyceae</taxon>
        <taxon>CS clade</taxon>
        <taxon>Chlamydomonadales</taxon>
        <taxon>Volvocaceae</taxon>
        <taxon>Volvox</taxon>
    </lineage>
</organism>
<feature type="compositionally biased region" description="Low complexity" evidence="1">
    <location>
        <begin position="483"/>
        <end position="492"/>
    </location>
</feature>
<protein>
    <submittedName>
        <fullName evidence="2">Uncharacterized protein</fullName>
    </submittedName>
</protein>
<feature type="region of interest" description="Disordered" evidence="1">
    <location>
        <begin position="541"/>
        <end position="560"/>
    </location>
</feature>
<sequence length="560" mass="57235">MVWASQEPVDDSTPAIDSVRAKPLKKRCSSRAGLSRYYSSKSQSFSSLDLVQCTPFGTSAMALAKRPASFDLRRGGSPRPRLSHITTAFVHSGYDKEISMSIPNEDDGGKDSEQDVPDRCPCNDTIFSEPTEGFMSPEGSPNASSLQVSDSCGLSGRDIGSYQQQRQHQLTSEYLTHLSTLLPVQLPSPFSTNGGGAAAAGGGGSTRSCGLSSVLSGSSGCCVGKTLSSGSSSSSSVGGSSSCDSSMASTARLWQLASAHLATSYSAVLDRPDGHLTGGSGGAFSRAWPQYPGPGPISSLEAVTQTLLQSCGDDLKIIGVQSGCGRTVSGSGTGATYPLVSQTTAFGASSSAAGGGARPRNCRTSSGYLYPVLHNSGSAAMPAVALGSSAPTPMVTTPTSMVPATDPSHSNGSGSSANGAVPAPFGRKLGMGGIAHRRLRAAQAAGLVAVHSARHAAAGLWGSTEDMIASLTLSDKLLHQHQHQQQQQQHLLGSRPPAPSSVARVGDGTCWFASSGPRWQQAEHRPGESCPFGLGREVIQQPAGAAPGAAASAALSPVRT</sequence>
<dbReference type="Proteomes" id="UP000747399">
    <property type="component" value="Unassembled WGS sequence"/>
</dbReference>